<keyword evidence="3 8" id="KW-0479">Metal-binding</keyword>
<sequence>PRHSDNSGSPIGWKSVLFLVSCGSLAVLAMKFYKNRKEQEVDNEMIKSYGKPELGGDFELLDQNGMVLSNKDFLGQWILIYFGFTHCPDICPEELEKMGNVVETVDRTECIPNILPVFISIDPERDTPEAVKSYIADFHPNMVGLTGTREQVDKASHAFRVYYSAGPKDDDADYLVDHTIIMYLLNPNGDFCEYFGQNKSAGEISSTITATMLKF</sequence>
<dbReference type="Ensembl" id="ENSCSAVT00000001077.1">
    <property type="protein sequence ID" value="ENSCSAVP00000001066.1"/>
    <property type="gene ID" value="ENSCSAVG00000000591.1"/>
</dbReference>
<dbReference type="InParanoid" id="H2Y6W8"/>
<dbReference type="PANTHER" id="PTHR12151">
    <property type="entry name" value="ELECTRON TRANSPORT PROTIN SCO1/SENC FAMILY MEMBER"/>
    <property type="match status" value="1"/>
</dbReference>
<dbReference type="PANTHER" id="PTHR12151:SF5">
    <property type="entry name" value="AT19154P"/>
    <property type="match status" value="1"/>
</dbReference>
<comment type="subcellular location">
    <subcellularLocation>
        <location evidence="1">Mitochondrion inner membrane</location>
    </subcellularLocation>
</comment>
<keyword evidence="12" id="KW-1185">Reference proteome</keyword>
<keyword evidence="10" id="KW-0812">Transmembrane</keyword>
<dbReference type="AlphaFoldDB" id="H2Y6W8"/>
<evidence type="ECO:0000256" key="3">
    <source>
        <dbReference type="ARBA" id="ARBA00022723"/>
    </source>
</evidence>
<dbReference type="STRING" id="51511.ENSCSAVP00000001066"/>
<evidence type="ECO:0000256" key="1">
    <source>
        <dbReference type="ARBA" id="ARBA00004273"/>
    </source>
</evidence>
<evidence type="ECO:0000256" key="4">
    <source>
        <dbReference type="ARBA" id="ARBA00022792"/>
    </source>
</evidence>
<evidence type="ECO:0000313" key="12">
    <source>
        <dbReference type="Proteomes" id="UP000007875"/>
    </source>
</evidence>
<dbReference type="InterPro" id="IPR036249">
    <property type="entry name" value="Thioredoxin-like_sf"/>
</dbReference>
<feature type="transmembrane region" description="Helical" evidence="10">
    <location>
        <begin position="12"/>
        <end position="30"/>
    </location>
</feature>
<dbReference type="Gene3D" id="3.40.30.10">
    <property type="entry name" value="Glutaredoxin"/>
    <property type="match status" value="1"/>
</dbReference>
<keyword evidence="10" id="KW-1133">Transmembrane helix</keyword>
<dbReference type="PIRSF" id="PIRSF037736">
    <property type="entry name" value="SCO1"/>
    <property type="match status" value="1"/>
</dbReference>
<dbReference type="OMA" id="FFGFTMC"/>
<dbReference type="GO" id="GO:0005507">
    <property type="term" value="F:copper ion binding"/>
    <property type="evidence" value="ECO:0007669"/>
    <property type="project" value="InterPro"/>
</dbReference>
<keyword evidence="4" id="KW-0999">Mitochondrion inner membrane</keyword>
<reference evidence="12" key="1">
    <citation type="submission" date="2003-08" db="EMBL/GenBank/DDBJ databases">
        <authorList>
            <person name="Birren B."/>
            <person name="Nusbaum C."/>
            <person name="Abebe A."/>
            <person name="Abouelleil A."/>
            <person name="Adekoya E."/>
            <person name="Ait-zahra M."/>
            <person name="Allen N."/>
            <person name="Allen T."/>
            <person name="An P."/>
            <person name="Anderson M."/>
            <person name="Anderson S."/>
            <person name="Arachchi H."/>
            <person name="Armbruster J."/>
            <person name="Bachantsang P."/>
            <person name="Baldwin J."/>
            <person name="Barry A."/>
            <person name="Bayul T."/>
            <person name="Blitshsteyn B."/>
            <person name="Bloom T."/>
            <person name="Blye J."/>
            <person name="Boguslavskiy L."/>
            <person name="Borowsky M."/>
            <person name="Boukhgalter B."/>
            <person name="Brunache A."/>
            <person name="Butler J."/>
            <person name="Calixte N."/>
            <person name="Calvo S."/>
            <person name="Camarata J."/>
            <person name="Campo K."/>
            <person name="Chang J."/>
            <person name="Cheshatsang Y."/>
            <person name="Citroen M."/>
            <person name="Collymore A."/>
            <person name="Considine T."/>
            <person name="Cook A."/>
            <person name="Cooke P."/>
            <person name="Corum B."/>
            <person name="Cuomo C."/>
            <person name="David R."/>
            <person name="Dawoe T."/>
            <person name="Degray S."/>
            <person name="Dodge S."/>
            <person name="Dooley K."/>
            <person name="Dorje P."/>
            <person name="Dorjee K."/>
            <person name="Dorris L."/>
            <person name="Duffey N."/>
            <person name="Dupes A."/>
            <person name="Elkins T."/>
            <person name="Engels R."/>
            <person name="Erickson J."/>
            <person name="Farina A."/>
            <person name="Faro S."/>
            <person name="Ferreira P."/>
            <person name="Fischer H."/>
            <person name="Fitzgerald M."/>
            <person name="Foley K."/>
            <person name="Gage D."/>
            <person name="Galagan J."/>
            <person name="Gearin G."/>
            <person name="Gnerre S."/>
            <person name="Gnirke A."/>
            <person name="Goyette A."/>
            <person name="Graham J."/>
            <person name="Grandbois E."/>
            <person name="Gyaltsen K."/>
            <person name="Hafez N."/>
            <person name="Hagopian D."/>
            <person name="Hagos B."/>
            <person name="Hall J."/>
            <person name="Hatcher B."/>
            <person name="Heller A."/>
            <person name="Higgins H."/>
            <person name="Honan T."/>
            <person name="Horn A."/>
            <person name="Houde N."/>
            <person name="Hughes L."/>
            <person name="Hulme W."/>
            <person name="Husby E."/>
            <person name="Iliev I."/>
            <person name="Jaffe D."/>
            <person name="Jones C."/>
            <person name="Kamal M."/>
            <person name="Kamat A."/>
            <person name="Kamvysselis M."/>
            <person name="Karlsson E."/>
            <person name="Kells C."/>
            <person name="Kieu A."/>
            <person name="Kisner P."/>
            <person name="Kodira C."/>
            <person name="Kulbokas E."/>
            <person name="Labutti K."/>
            <person name="Lama D."/>
            <person name="Landers T."/>
            <person name="Leger J."/>
            <person name="Levine S."/>
            <person name="Lewis D."/>
            <person name="Lewis T."/>
            <person name="Lindblad-toh K."/>
            <person name="Liu X."/>
            <person name="Lokyitsang T."/>
            <person name="Lokyitsang Y."/>
            <person name="Lucien O."/>
            <person name="Lui A."/>
            <person name="Ma L.J."/>
            <person name="Mabbitt R."/>
            <person name="Macdonald J."/>
            <person name="Maclean C."/>
            <person name="Major J."/>
            <person name="Manning J."/>
            <person name="Marabella R."/>
            <person name="Maru K."/>
            <person name="Matthews C."/>
            <person name="Mauceli E."/>
            <person name="Mccarthy M."/>
            <person name="Mcdonough S."/>
            <person name="Mcghee T."/>
            <person name="Meldrim J."/>
            <person name="Meneus L."/>
            <person name="Mesirov J."/>
            <person name="Mihalev A."/>
            <person name="Mihova T."/>
            <person name="Mikkelsen T."/>
            <person name="Mlenga V."/>
            <person name="Moru K."/>
            <person name="Mozes J."/>
            <person name="Mulrain L."/>
            <person name="Munson G."/>
            <person name="Naylor J."/>
            <person name="Newes C."/>
            <person name="Nguyen C."/>
            <person name="Nguyen N."/>
            <person name="Nguyen T."/>
            <person name="Nicol R."/>
            <person name="Nielsen C."/>
            <person name="Nizzari M."/>
            <person name="Norbu C."/>
            <person name="Norbu N."/>
            <person name="O'donnell P."/>
            <person name="Okoawo O."/>
            <person name="O'leary S."/>
            <person name="Omotosho B."/>
            <person name="O'neill K."/>
            <person name="Osman S."/>
            <person name="Parker S."/>
            <person name="Perrin D."/>
            <person name="Phunkhang P."/>
            <person name="Piqani B."/>
            <person name="Purcell S."/>
            <person name="Rachupka T."/>
            <person name="Ramasamy U."/>
            <person name="Rameau R."/>
            <person name="Ray V."/>
            <person name="Raymond C."/>
            <person name="Retta R."/>
            <person name="Richardson S."/>
            <person name="Rise C."/>
            <person name="Rodriguez J."/>
            <person name="Rogers J."/>
            <person name="Rogov P."/>
            <person name="Rutman M."/>
            <person name="Schupbach R."/>
            <person name="Seaman C."/>
            <person name="Settipalli S."/>
            <person name="Sharpe T."/>
            <person name="Sheridan J."/>
            <person name="Sherpa N."/>
            <person name="Shi J."/>
            <person name="Smirnov S."/>
            <person name="Smith C."/>
            <person name="Sougnez C."/>
            <person name="Spencer B."/>
            <person name="Stalker J."/>
            <person name="Stange-thomann N."/>
            <person name="Stavropoulos S."/>
            <person name="Stetson K."/>
            <person name="Stone C."/>
            <person name="Stone S."/>
            <person name="Stubbs M."/>
            <person name="Talamas J."/>
            <person name="Tchuinga P."/>
            <person name="Tenzing P."/>
            <person name="Tesfaye S."/>
            <person name="Theodore J."/>
            <person name="Thoulutsang Y."/>
            <person name="Topham K."/>
            <person name="Towey S."/>
            <person name="Tsamla T."/>
            <person name="Tsomo N."/>
            <person name="Vallee D."/>
            <person name="Vassiliev H."/>
            <person name="Venkataraman V."/>
            <person name="Vinson J."/>
            <person name="Vo A."/>
            <person name="Wade C."/>
            <person name="Wang S."/>
            <person name="Wangchuk T."/>
            <person name="Wangdi T."/>
            <person name="Whittaker C."/>
            <person name="Wilkinson J."/>
            <person name="Wu Y."/>
            <person name="Wyman D."/>
            <person name="Yadav S."/>
            <person name="Yang S."/>
            <person name="Yang X."/>
            <person name="Yeager S."/>
            <person name="Yee E."/>
            <person name="Young G."/>
            <person name="Zainoun J."/>
            <person name="Zembeck L."/>
            <person name="Zimmer A."/>
            <person name="Zody M."/>
            <person name="Lander E."/>
        </authorList>
    </citation>
    <scope>NUCLEOTIDE SEQUENCE [LARGE SCALE GENOMIC DNA]</scope>
</reference>
<evidence type="ECO:0008006" key="13">
    <source>
        <dbReference type="Google" id="ProtNLM"/>
    </source>
</evidence>
<accession>H2Y6W8</accession>
<feature type="binding site" evidence="8">
    <location>
        <position position="178"/>
    </location>
    <ligand>
        <name>Cu cation</name>
        <dbReference type="ChEBI" id="CHEBI:23378"/>
    </ligand>
</feature>
<keyword evidence="6" id="KW-0496">Mitochondrion</keyword>
<dbReference type="HOGENOM" id="CLU_050131_0_3_1"/>
<dbReference type="GO" id="GO:0006878">
    <property type="term" value="P:intracellular copper ion homeostasis"/>
    <property type="evidence" value="ECO:0007669"/>
    <property type="project" value="InterPro"/>
</dbReference>
<proteinExistence type="inferred from homology"/>
<dbReference type="SUPFAM" id="SSF52833">
    <property type="entry name" value="Thioredoxin-like"/>
    <property type="match status" value="1"/>
</dbReference>
<evidence type="ECO:0000256" key="10">
    <source>
        <dbReference type="SAM" id="Phobius"/>
    </source>
</evidence>
<feature type="disulfide bond" description="Redox-active" evidence="9">
    <location>
        <begin position="87"/>
        <end position="91"/>
    </location>
</feature>
<dbReference type="eggNOG" id="KOG2792">
    <property type="taxonomic scope" value="Eukaryota"/>
</dbReference>
<name>H2Y6W8_CIOSA</name>
<dbReference type="GO" id="GO:0033617">
    <property type="term" value="P:mitochondrial respiratory chain complex IV assembly"/>
    <property type="evidence" value="ECO:0007669"/>
    <property type="project" value="TreeGrafter"/>
</dbReference>
<protein>
    <recommendedName>
        <fullName evidence="13">Thioredoxin domain-containing protein</fullName>
    </recommendedName>
</protein>
<reference evidence="11" key="3">
    <citation type="submission" date="2025-09" db="UniProtKB">
        <authorList>
            <consortium name="Ensembl"/>
        </authorList>
    </citation>
    <scope>IDENTIFICATION</scope>
</reference>
<dbReference type="CDD" id="cd02968">
    <property type="entry name" value="SCO"/>
    <property type="match status" value="1"/>
</dbReference>
<keyword evidence="9" id="KW-1015">Disulfide bond</keyword>
<organism evidence="11 12">
    <name type="scientific">Ciona savignyi</name>
    <name type="common">Pacific transparent sea squirt</name>
    <dbReference type="NCBI Taxonomy" id="51511"/>
    <lineage>
        <taxon>Eukaryota</taxon>
        <taxon>Metazoa</taxon>
        <taxon>Chordata</taxon>
        <taxon>Tunicata</taxon>
        <taxon>Ascidiacea</taxon>
        <taxon>Phlebobranchia</taxon>
        <taxon>Cionidae</taxon>
        <taxon>Ciona</taxon>
    </lineage>
</organism>
<dbReference type="FunCoup" id="H2Y6W8">
    <property type="interactions" value="531"/>
</dbReference>
<dbReference type="GeneTree" id="ENSGT00390000004323"/>
<feature type="binding site" evidence="8">
    <location>
        <position position="91"/>
    </location>
    <ligand>
        <name>Cu cation</name>
        <dbReference type="ChEBI" id="CHEBI:23378"/>
    </ligand>
</feature>
<dbReference type="GO" id="GO:0005743">
    <property type="term" value="C:mitochondrial inner membrane"/>
    <property type="evidence" value="ECO:0007669"/>
    <property type="project" value="UniProtKB-SubCell"/>
</dbReference>
<dbReference type="FunFam" id="3.40.30.10:FF:000013">
    <property type="entry name" value="Blast:Protein SCO1 homolog, mitochondrial"/>
    <property type="match status" value="1"/>
</dbReference>
<evidence type="ECO:0000256" key="8">
    <source>
        <dbReference type="PIRSR" id="PIRSR037736-1"/>
    </source>
</evidence>
<keyword evidence="7 10" id="KW-0472">Membrane</keyword>
<feature type="binding site" evidence="8">
    <location>
        <position position="87"/>
    </location>
    <ligand>
        <name>Cu cation</name>
        <dbReference type="ChEBI" id="CHEBI:23378"/>
    </ligand>
</feature>
<evidence type="ECO:0000256" key="2">
    <source>
        <dbReference type="ARBA" id="ARBA00010996"/>
    </source>
</evidence>
<reference evidence="11" key="2">
    <citation type="submission" date="2025-08" db="UniProtKB">
        <authorList>
            <consortium name="Ensembl"/>
        </authorList>
    </citation>
    <scope>IDENTIFICATION</scope>
</reference>
<dbReference type="Proteomes" id="UP000007875">
    <property type="component" value="Unassembled WGS sequence"/>
</dbReference>
<evidence type="ECO:0000256" key="6">
    <source>
        <dbReference type="ARBA" id="ARBA00023128"/>
    </source>
</evidence>
<comment type="similarity">
    <text evidence="2">Belongs to the SCO1/2 family.</text>
</comment>
<dbReference type="InterPro" id="IPR017276">
    <property type="entry name" value="Synth_of_cyt-c-oxidase_Sco1/2"/>
</dbReference>
<evidence type="ECO:0000256" key="5">
    <source>
        <dbReference type="ARBA" id="ARBA00023008"/>
    </source>
</evidence>
<keyword evidence="5 8" id="KW-0186">Copper</keyword>
<evidence type="ECO:0000256" key="7">
    <source>
        <dbReference type="ARBA" id="ARBA00023136"/>
    </source>
</evidence>
<evidence type="ECO:0000313" key="11">
    <source>
        <dbReference type="Ensembl" id="ENSCSAVP00000001066.1"/>
    </source>
</evidence>
<dbReference type="InterPro" id="IPR003782">
    <property type="entry name" value="SCO1/SenC"/>
</dbReference>
<evidence type="ECO:0000256" key="9">
    <source>
        <dbReference type="PIRSR" id="PIRSR603782-2"/>
    </source>
</evidence>
<dbReference type="GO" id="GO:0016531">
    <property type="term" value="F:copper chaperone activity"/>
    <property type="evidence" value="ECO:0007669"/>
    <property type="project" value="InterPro"/>
</dbReference>
<dbReference type="Pfam" id="PF02630">
    <property type="entry name" value="SCO1-SenC"/>
    <property type="match status" value="1"/>
</dbReference>